<reference evidence="3" key="1">
    <citation type="submission" date="2020-01" db="EMBL/GenBank/DDBJ databases">
        <title>Insect and environment-associated Actinomycetes.</title>
        <authorList>
            <person name="Currrie C."/>
            <person name="Chevrette M."/>
            <person name="Carlson C."/>
            <person name="Stubbendieck R."/>
            <person name="Wendt-Pienkowski E."/>
        </authorList>
    </citation>
    <scope>NUCLEOTIDE SEQUENCE</scope>
    <source>
        <strain evidence="3">SID7499</strain>
    </source>
</reference>
<keyword evidence="1" id="KW-0732">Signal</keyword>
<dbReference type="EMBL" id="JAAGMN010009089">
    <property type="protein sequence ID" value="NEE21425.1"/>
    <property type="molecule type" value="Genomic_DNA"/>
</dbReference>
<dbReference type="InterPro" id="IPR012938">
    <property type="entry name" value="Glc/Sorbosone_DH"/>
</dbReference>
<gene>
    <name evidence="3" type="ORF">G3M58_85065</name>
</gene>
<dbReference type="InterPro" id="IPR011041">
    <property type="entry name" value="Quinoprot_gluc/sorb_DH_b-prop"/>
</dbReference>
<accession>A0A6G3XUC3</accession>
<feature type="non-terminal residue" evidence="3">
    <location>
        <position position="141"/>
    </location>
</feature>
<name>A0A6G3XUC3_9ACTN</name>
<protein>
    <submittedName>
        <fullName evidence="3">PQQ-dependent sugar dehydrogenase</fullName>
    </submittedName>
</protein>
<proteinExistence type="predicted"/>
<feature type="signal peptide" evidence="1">
    <location>
        <begin position="1"/>
        <end position="33"/>
    </location>
</feature>
<evidence type="ECO:0000259" key="2">
    <source>
        <dbReference type="Pfam" id="PF07995"/>
    </source>
</evidence>
<dbReference type="Gene3D" id="2.120.10.30">
    <property type="entry name" value="TolB, C-terminal domain"/>
    <property type="match status" value="1"/>
</dbReference>
<dbReference type="SUPFAM" id="SSF50952">
    <property type="entry name" value="Soluble quinoprotein glucose dehydrogenase"/>
    <property type="match status" value="1"/>
</dbReference>
<evidence type="ECO:0000256" key="1">
    <source>
        <dbReference type="SAM" id="SignalP"/>
    </source>
</evidence>
<evidence type="ECO:0000313" key="3">
    <source>
        <dbReference type="EMBL" id="NEE21425.1"/>
    </source>
</evidence>
<sequence>MARTRVRTSLALFTGGLLAAATLTLGSAPGATAHPGHPGHEEPVAEDFQQVTLAKGAEETGEPMSLAVLPDRSVLHTSRSGELRITDSAGNTRISGTLPVYTHDEEGLQGVGVDPDFAENRAIYLFYAPPMDTPAGDAPET</sequence>
<feature type="domain" description="Glucose/Sorbosone dehydrogenase" evidence="2">
    <location>
        <begin position="62"/>
        <end position="128"/>
    </location>
</feature>
<comment type="caution">
    <text evidence="3">The sequence shown here is derived from an EMBL/GenBank/DDBJ whole genome shotgun (WGS) entry which is preliminary data.</text>
</comment>
<dbReference type="InterPro" id="IPR011042">
    <property type="entry name" value="6-blade_b-propeller_TolB-like"/>
</dbReference>
<dbReference type="Pfam" id="PF07995">
    <property type="entry name" value="GSDH"/>
    <property type="match status" value="1"/>
</dbReference>
<dbReference type="AlphaFoldDB" id="A0A6G3XUC3"/>
<organism evidence="3">
    <name type="scientific">Streptomyces sp. SID7499</name>
    <dbReference type="NCBI Taxonomy" id="2706086"/>
    <lineage>
        <taxon>Bacteria</taxon>
        <taxon>Bacillati</taxon>
        <taxon>Actinomycetota</taxon>
        <taxon>Actinomycetes</taxon>
        <taxon>Kitasatosporales</taxon>
        <taxon>Streptomycetaceae</taxon>
        <taxon>Streptomyces</taxon>
    </lineage>
</organism>
<feature type="chain" id="PRO_5026047963" evidence="1">
    <location>
        <begin position="34"/>
        <end position="141"/>
    </location>
</feature>